<evidence type="ECO:0000313" key="1">
    <source>
        <dbReference type="EMBL" id="KAF0329730.1"/>
    </source>
</evidence>
<evidence type="ECO:0000313" key="2">
    <source>
        <dbReference type="Proteomes" id="UP000434172"/>
    </source>
</evidence>
<dbReference type="AlphaFoldDB" id="A0A8H3WP30"/>
<reference evidence="1 2" key="1">
    <citation type="submission" date="2019-12" db="EMBL/GenBank/DDBJ databases">
        <title>A genome sequence resource for the geographically widespread anthracnose pathogen Colletotrichum asianum.</title>
        <authorList>
            <person name="Meng Y."/>
        </authorList>
    </citation>
    <scope>NUCLEOTIDE SEQUENCE [LARGE SCALE GENOMIC DNA]</scope>
    <source>
        <strain evidence="1 2">ICMP 18580</strain>
    </source>
</reference>
<dbReference type="EMBL" id="WOWK01000010">
    <property type="protein sequence ID" value="KAF0329730.1"/>
    <property type="molecule type" value="Genomic_DNA"/>
</dbReference>
<accession>A0A8H3WP30</accession>
<name>A0A8H3WP30_9PEZI</name>
<gene>
    <name evidence="1" type="ORF">GQ607_002903</name>
</gene>
<proteinExistence type="predicted"/>
<protein>
    <submittedName>
        <fullName evidence="1">Uncharacterized protein</fullName>
    </submittedName>
</protein>
<organism evidence="1 2">
    <name type="scientific">Colletotrichum asianum</name>
    <dbReference type="NCBI Taxonomy" id="702518"/>
    <lineage>
        <taxon>Eukaryota</taxon>
        <taxon>Fungi</taxon>
        <taxon>Dikarya</taxon>
        <taxon>Ascomycota</taxon>
        <taxon>Pezizomycotina</taxon>
        <taxon>Sordariomycetes</taxon>
        <taxon>Hypocreomycetidae</taxon>
        <taxon>Glomerellales</taxon>
        <taxon>Glomerellaceae</taxon>
        <taxon>Colletotrichum</taxon>
        <taxon>Colletotrichum gloeosporioides species complex</taxon>
    </lineage>
</organism>
<dbReference type="Proteomes" id="UP000434172">
    <property type="component" value="Unassembled WGS sequence"/>
</dbReference>
<comment type="caution">
    <text evidence="1">The sequence shown here is derived from an EMBL/GenBank/DDBJ whole genome shotgun (WGS) entry which is preliminary data.</text>
</comment>
<sequence length="65" mass="6799">MPNGQSCTAGGPMSCHSLDAAVRGGRDRPRGRLPLARLASHLQVMSSDGNDRCKANCHPNLAPST</sequence>
<keyword evidence="2" id="KW-1185">Reference proteome</keyword>